<comment type="caution">
    <text evidence="2">The sequence shown here is derived from an EMBL/GenBank/DDBJ whole genome shotgun (WGS) entry which is preliminary data.</text>
</comment>
<dbReference type="PANTHER" id="PTHR31569:SF4">
    <property type="entry name" value="SWIM-TYPE DOMAIN-CONTAINING PROTEIN"/>
    <property type="match status" value="1"/>
</dbReference>
<sequence length="273" mass="31210">MICVPLAIRSVGHLRGGGRRRKKGGRTNGPEPQQARRSKSSSSSVSNFEPESSSNDESSSVWPPPAKIRTKTKRVPVSKEETAALVFQTWQALLSAFDDYCEATHQPFRKRSSISASSRNKAGKRTWRYPVEPEEENLYQIIFMCTHGWSTRSRGKGIRPMQNFRGCDCKAQIIAALKRIKVAENQFGFAVYVTKQHTTHTHPLNGDAWRAYAEYRRVEDPEIIEMVRKFVAVDSKFGKIHRYVIDNTDKEFTSRDVRNMIRSIQTELKTLET</sequence>
<evidence type="ECO:0000313" key="3">
    <source>
        <dbReference type="Proteomes" id="UP000602510"/>
    </source>
</evidence>
<evidence type="ECO:0008006" key="4">
    <source>
        <dbReference type="Google" id="ProtNLM"/>
    </source>
</evidence>
<evidence type="ECO:0000313" key="2">
    <source>
        <dbReference type="EMBL" id="KAF4033590.1"/>
    </source>
</evidence>
<dbReference type="InterPro" id="IPR052579">
    <property type="entry name" value="Zinc_finger_SWIM"/>
</dbReference>
<gene>
    <name evidence="2" type="ORF">GN244_ATG14409</name>
</gene>
<feature type="compositionally biased region" description="Basic residues" evidence="1">
    <location>
        <begin position="16"/>
        <end position="25"/>
    </location>
</feature>
<protein>
    <recommendedName>
        <fullName evidence="4">FAR1 domain-containing protein</fullName>
    </recommendedName>
</protein>
<feature type="region of interest" description="Disordered" evidence="1">
    <location>
        <begin position="13"/>
        <end position="75"/>
    </location>
</feature>
<keyword evidence="3" id="KW-1185">Reference proteome</keyword>
<name>A0A833WGH2_PHYIN</name>
<evidence type="ECO:0000256" key="1">
    <source>
        <dbReference type="SAM" id="MobiDB-lite"/>
    </source>
</evidence>
<proteinExistence type="predicted"/>
<feature type="compositionally biased region" description="Low complexity" evidence="1">
    <location>
        <begin position="40"/>
        <end position="60"/>
    </location>
</feature>
<dbReference type="Proteomes" id="UP000602510">
    <property type="component" value="Unassembled WGS sequence"/>
</dbReference>
<reference evidence="2" key="1">
    <citation type="submission" date="2020-04" db="EMBL/GenBank/DDBJ databases">
        <title>Hybrid Assembly of Korean Phytophthora infestans isolates.</title>
        <authorList>
            <person name="Prokchorchik M."/>
            <person name="Lee Y."/>
            <person name="Seo J."/>
            <person name="Cho J.-H."/>
            <person name="Park Y.-E."/>
            <person name="Jang D.-C."/>
            <person name="Im J.-S."/>
            <person name="Choi J.-G."/>
            <person name="Park H.-J."/>
            <person name="Lee G.-B."/>
            <person name="Lee Y.-G."/>
            <person name="Hong S.-Y."/>
            <person name="Cho K."/>
            <person name="Sohn K.H."/>
        </authorList>
    </citation>
    <scope>NUCLEOTIDE SEQUENCE</scope>
    <source>
        <strain evidence="2">KR_1_A1</strain>
    </source>
</reference>
<dbReference type="AlphaFoldDB" id="A0A833WGH2"/>
<dbReference type="PANTHER" id="PTHR31569">
    <property type="entry name" value="SWIM-TYPE DOMAIN-CONTAINING PROTEIN"/>
    <property type="match status" value="1"/>
</dbReference>
<dbReference type="EMBL" id="WSZM01000413">
    <property type="protein sequence ID" value="KAF4033590.1"/>
    <property type="molecule type" value="Genomic_DNA"/>
</dbReference>
<accession>A0A833WGH2</accession>
<organism evidence="2 3">
    <name type="scientific">Phytophthora infestans</name>
    <name type="common">Potato late blight agent</name>
    <name type="synonym">Botrytis infestans</name>
    <dbReference type="NCBI Taxonomy" id="4787"/>
    <lineage>
        <taxon>Eukaryota</taxon>
        <taxon>Sar</taxon>
        <taxon>Stramenopiles</taxon>
        <taxon>Oomycota</taxon>
        <taxon>Peronosporomycetes</taxon>
        <taxon>Peronosporales</taxon>
        <taxon>Peronosporaceae</taxon>
        <taxon>Phytophthora</taxon>
    </lineage>
</organism>